<name>A0A640VQZ8_9RHOB</name>
<keyword evidence="1" id="KW-1133">Transmembrane helix</keyword>
<keyword evidence="1" id="KW-0812">Transmembrane</keyword>
<feature type="transmembrane region" description="Helical" evidence="1">
    <location>
        <begin position="34"/>
        <end position="56"/>
    </location>
</feature>
<keyword evidence="3" id="KW-1185">Reference proteome</keyword>
<gene>
    <name evidence="2" type="ORF">So717_24060</name>
</gene>
<sequence>MAIISTLIGGVSGFAAFLAALTIFNVGFVPAVGAYLLVGFGVSAMLIVGCLTYQLVYCRVLSKWDLNDYSNRASHTPLGRRD</sequence>
<dbReference type="Proteomes" id="UP000436522">
    <property type="component" value="Unassembled WGS sequence"/>
</dbReference>
<protein>
    <submittedName>
        <fullName evidence="2">Uncharacterized protein</fullName>
    </submittedName>
</protein>
<evidence type="ECO:0000313" key="2">
    <source>
        <dbReference type="EMBL" id="GFE50653.1"/>
    </source>
</evidence>
<accession>A0A640VQZ8</accession>
<keyword evidence="1" id="KW-0472">Membrane</keyword>
<dbReference type="RefSeq" id="WP_159977612.1">
    <property type="nucleotide sequence ID" value="NZ_BLIV01000004.1"/>
</dbReference>
<proteinExistence type="predicted"/>
<feature type="transmembrane region" description="Helical" evidence="1">
    <location>
        <begin position="7"/>
        <end position="28"/>
    </location>
</feature>
<evidence type="ECO:0000256" key="1">
    <source>
        <dbReference type="SAM" id="Phobius"/>
    </source>
</evidence>
<comment type="caution">
    <text evidence="2">The sequence shown here is derived from an EMBL/GenBank/DDBJ whole genome shotgun (WGS) entry which is preliminary data.</text>
</comment>
<dbReference type="AlphaFoldDB" id="A0A640VQZ8"/>
<evidence type="ECO:0000313" key="3">
    <source>
        <dbReference type="Proteomes" id="UP000436522"/>
    </source>
</evidence>
<reference evidence="2 3" key="1">
    <citation type="submission" date="2019-12" db="EMBL/GenBank/DDBJ databases">
        <title>Roseobacter cerasinus sp. nov., isolated from seawater around aquaculture.</title>
        <authorList>
            <person name="Muramatsu S."/>
            <person name="Takabe Y."/>
            <person name="Mori K."/>
            <person name="Takaichi S."/>
            <person name="Hanada S."/>
        </authorList>
    </citation>
    <scope>NUCLEOTIDE SEQUENCE [LARGE SCALE GENOMIC DNA]</scope>
    <source>
        <strain evidence="2 3">AI77</strain>
    </source>
</reference>
<dbReference type="EMBL" id="BLIV01000004">
    <property type="protein sequence ID" value="GFE50653.1"/>
    <property type="molecule type" value="Genomic_DNA"/>
</dbReference>
<organism evidence="2 3">
    <name type="scientific">Roseobacter cerasinus</name>
    <dbReference type="NCBI Taxonomy" id="2602289"/>
    <lineage>
        <taxon>Bacteria</taxon>
        <taxon>Pseudomonadati</taxon>
        <taxon>Pseudomonadota</taxon>
        <taxon>Alphaproteobacteria</taxon>
        <taxon>Rhodobacterales</taxon>
        <taxon>Roseobacteraceae</taxon>
        <taxon>Roseobacter</taxon>
    </lineage>
</organism>